<reference evidence="2 3" key="1">
    <citation type="submission" date="2015-07" db="EMBL/GenBank/DDBJ databases">
        <title>Complete genome sequence of Mycobacterium goodii X7B, a facultative thermophilic biodesulfurizing bacterium.</title>
        <authorList>
            <person name="Yu B."/>
            <person name="Li F."/>
            <person name="Xu P."/>
        </authorList>
    </citation>
    <scope>NUCLEOTIDE SEQUENCE [LARGE SCALE GENOMIC DNA]</scope>
    <source>
        <strain evidence="2 3">X7B</strain>
    </source>
</reference>
<dbReference type="OrthoDB" id="8168962at2"/>
<feature type="transmembrane region" description="Helical" evidence="1">
    <location>
        <begin position="65"/>
        <end position="87"/>
    </location>
</feature>
<feature type="transmembrane region" description="Helical" evidence="1">
    <location>
        <begin position="24"/>
        <end position="45"/>
    </location>
</feature>
<accession>A0A0K0X0N3</accession>
<keyword evidence="1" id="KW-1133">Transmembrane helix</keyword>
<dbReference type="PATRIC" id="fig|134601.6.peg.427"/>
<feature type="transmembrane region" description="Helical" evidence="1">
    <location>
        <begin position="274"/>
        <end position="293"/>
    </location>
</feature>
<keyword evidence="1" id="KW-0472">Membrane</keyword>
<feature type="transmembrane region" description="Helical" evidence="1">
    <location>
        <begin position="397"/>
        <end position="415"/>
    </location>
</feature>
<name>A0A0K0X0N3_MYCGD</name>
<keyword evidence="1" id="KW-0812">Transmembrane</keyword>
<gene>
    <name evidence="2" type="ORF">AFA91_02065</name>
</gene>
<evidence type="ECO:0000313" key="2">
    <source>
        <dbReference type="EMBL" id="AKS30858.1"/>
    </source>
</evidence>
<sequence length="417" mass="44664">MTRTGSVLAHGIGNSQDLPLPFDLVLQVGVVVVVLSFLVATLRRAPAVAVWHVPEKWNAFLRAHWWRNILRVSVFALATYIVGDALLGPVESNPAAHALFVWLWVGLVPASILLGPVWRVLNPLRTVHAAVCRVFRLPVTGVKPGGAGWGRWPAALALLGFVWFELIAPDRTNPRVVGAWLVGYGVVQIGFAVVRGNAWFARGDGFEAYSDLAGRLSILGVDDDARFVVRSPLAGLADIVPERGTAAFVAVWWGSTIFDSASGSPWWTGAVQTTGMPVLVNTAGLLIVCLLVAASLRWTARDQHFALALVPIAVGYTLAHYASLLIVEGPRGVVLLGHQWGLAESIDPTFTPNPMAIAIFQVACILIGHLLGVLVTHDRALRANPGAPPALVVANELPSVLLMVGYTWAGLYLLFAA</sequence>
<feature type="transmembrane region" description="Helical" evidence="1">
    <location>
        <begin position="305"/>
        <end position="327"/>
    </location>
</feature>
<dbReference type="Proteomes" id="UP000062255">
    <property type="component" value="Chromosome"/>
</dbReference>
<proteinExistence type="predicted"/>
<dbReference type="AlphaFoldDB" id="A0A0K0X0N3"/>
<feature type="transmembrane region" description="Helical" evidence="1">
    <location>
        <begin position="180"/>
        <end position="200"/>
    </location>
</feature>
<dbReference type="RefSeq" id="WP_049743265.1">
    <property type="nucleotide sequence ID" value="NZ_CP012150.1"/>
</dbReference>
<evidence type="ECO:0000256" key="1">
    <source>
        <dbReference type="SAM" id="Phobius"/>
    </source>
</evidence>
<dbReference type="EMBL" id="CP012150">
    <property type="protein sequence ID" value="AKS30858.1"/>
    <property type="molecule type" value="Genomic_DNA"/>
</dbReference>
<evidence type="ECO:0000313" key="3">
    <source>
        <dbReference type="Proteomes" id="UP000062255"/>
    </source>
</evidence>
<feature type="transmembrane region" description="Helical" evidence="1">
    <location>
        <begin position="99"/>
        <end position="118"/>
    </location>
</feature>
<protein>
    <submittedName>
        <fullName evidence="2">Uncharacterized protein</fullName>
    </submittedName>
</protein>
<feature type="transmembrane region" description="Helical" evidence="1">
    <location>
        <begin position="355"/>
        <end position="376"/>
    </location>
</feature>
<dbReference type="KEGG" id="mgo:AFA91_02065"/>
<dbReference type="STRING" id="134601.AFA91_02065"/>
<organism evidence="2 3">
    <name type="scientific">Mycolicibacterium goodii</name>
    <name type="common">Mycobacterium goodii</name>
    <dbReference type="NCBI Taxonomy" id="134601"/>
    <lineage>
        <taxon>Bacteria</taxon>
        <taxon>Bacillati</taxon>
        <taxon>Actinomycetota</taxon>
        <taxon>Actinomycetes</taxon>
        <taxon>Mycobacteriales</taxon>
        <taxon>Mycobacteriaceae</taxon>
        <taxon>Mycolicibacterium</taxon>
    </lineage>
</organism>